<dbReference type="PANTHER" id="PTHR33359">
    <property type="entry name" value="MOLYBDOPTERIN SYNTHASE SULFUR CARRIER SUBUNIT"/>
    <property type="match status" value="1"/>
</dbReference>
<gene>
    <name evidence="4" type="ORF">CD30_18175</name>
</gene>
<evidence type="ECO:0000256" key="3">
    <source>
        <dbReference type="ARBA" id="ARBA00024247"/>
    </source>
</evidence>
<dbReference type="InterPro" id="IPR003749">
    <property type="entry name" value="ThiS/MoaD-like"/>
</dbReference>
<proteinExistence type="inferred from homology"/>
<dbReference type="Proteomes" id="UP000030595">
    <property type="component" value="Unassembled WGS sequence"/>
</dbReference>
<dbReference type="SUPFAM" id="SSF54285">
    <property type="entry name" value="MoaD/ThiS"/>
    <property type="match status" value="1"/>
</dbReference>
<sequence>MIKLLFFAQLQEEIGHHSFEIEDANYTVQQLKEYVLKEYPMVNLQHAMVAINEQFSSDKDLVHDGDIVAFLPPVSGG</sequence>
<evidence type="ECO:0000313" key="4">
    <source>
        <dbReference type="EMBL" id="KGR88636.1"/>
    </source>
</evidence>
<name>A0A0A3IV83_9BACL</name>
<keyword evidence="5" id="KW-1185">Reference proteome</keyword>
<reference evidence="4 5" key="1">
    <citation type="submission" date="2014-02" db="EMBL/GenBank/DDBJ databases">
        <title>Draft genome sequence of Lysinibacillus massiliensis CCUG 49529.</title>
        <authorList>
            <person name="Zhang F."/>
            <person name="Wang G."/>
            <person name="Zhang L."/>
        </authorList>
    </citation>
    <scope>NUCLEOTIDE SEQUENCE [LARGE SCALE GENOMIC DNA]</scope>
    <source>
        <strain evidence="4 5">CCUG 49529</strain>
    </source>
</reference>
<evidence type="ECO:0000313" key="5">
    <source>
        <dbReference type="Proteomes" id="UP000030595"/>
    </source>
</evidence>
<dbReference type="AlphaFoldDB" id="A0A0A3IV83"/>
<accession>A0A0A3IV83</accession>
<dbReference type="InterPro" id="IPR016155">
    <property type="entry name" value="Mopterin_synth/thiamin_S_b"/>
</dbReference>
<dbReference type="RefSeq" id="WP_036179877.1">
    <property type="nucleotide sequence ID" value="NZ_AVCZ01000060.1"/>
</dbReference>
<organism evidence="4 5">
    <name type="scientific">Ureibacillus massiliensis 4400831 = CIP 108448 = CCUG 49529</name>
    <dbReference type="NCBI Taxonomy" id="1211035"/>
    <lineage>
        <taxon>Bacteria</taxon>
        <taxon>Bacillati</taxon>
        <taxon>Bacillota</taxon>
        <taxon>Bacilli</taxon>
        <taxon>Bacillales</taxon>
        <taxon>Caryophanaceae</taxon>
        <taxon>Ureibacillus</taxon>
    </lineage>
</organism>
<dbReference type="InterPro" id="IPR012675">
    <property type="entry name" value="Beta-grasp_dom_sf"/>
</dbReference>
<dbReference type="CDD" id="cd00754">
    <property type="entry name" value="Ubl_MoaD"/>
    <property type="match status" value="1"/>
</dbReference>
<dbReference type="GO" id="GO:0000166">
    <property type="term" value="F:nucleotide binding"/>
    <property type="evidence" value="ECO:0007669"/>
    <property type="project" value="UniProtKB-KW"/>
</dbReference>
<dbReference type="EMBL" id="JPVQ01000060">
    <property type="protein sequence ID" value="KGR88636.1"/>
    <property type="molecule type" value="Genomic_DNA"/>
</dbReference>
<dbReference type="UniPathway" id="UPA00344"/>
<dbReference type="GO" id="GO:0006777">
    <property type="term" value="P:Mo-molybdopterin cofactor biosynthetic process"/>
    <property type="evidence" value="ECO:0007669"/>
    <property type="project" value="InterPro"/>
</dbReference>
<comment type="similarity">
    <text evidence="2">Belongs to the MoaD family.</text>
</comment>
<dbReference type="OrthoDB" id="9801945at2"/>
<protein>
    <recommendedName>
        <fullName evidence="3">Molybdopterin synthase sulfur carrier subunit</fullName>
    </recommendedName>
</protein>
<dbReference type="GO" id="GO:1990133">
    <property type="term" value="C:molybdopterin adenylyltransferase complex"/>
    <property type="evidence" value="ECO:0007669"/>
    <property type="project" value="TreeGrafter"/>
</dbReference>
<dbReference type="NCBIfam" id="TIGR01682">
    <property type="entry name" value="moaD"/>
    <property type="match status" value="1"/>
</dbReference>
<evidence type="ECO:0000256" key="1">
    <source>
        <dbReference type="ARBA" id="ARBA00022741"/>
    </source>
</evidence>
<dbReference type="InterPro" id="IPR044672">
    <property type="entry name" value="MOCS2A"/>
</dbReference>
<dbReference type="Gene3D" id="3.10.20.30">
    <property type="match status" value="1"/>
</dbReference>
<dbReference type="eggNOG" id="COG1977">
    <property type="taxonomic scope" value="Bacteria"/>
</dbReference>
<evidence type="ECO:0000256" key="2">
    <source>
        <dbReference type="ARBA" id="ARBA00024200"/>
    </source>
</evidence>
<comment type="caution">
    <text evidence="4">The sequence shown here is derived from an EMBL/GenBank/DDBJ whole genome shotgun (WGS) entry which is preliminary data.</text>
</comment>
<dbReference type="PANTHER" id="PTHR33359:SF1">
    <property type="entry name" value="MOLYBDOPTERIN SYNTHASE SULFUR CARRIER SUBUNIT"/>
    <property type="match status" value="1"/>
</dbReference>
<keyword evidence="1" id="KW-0547">Nucleotide-binding</keyword>
<dbReference type="Pfam" id="PF02597">
    <property type="entry name" value="ThiS"/>
    <property type="match status" value="1"/>
</dbReference>